<evidence type="ECO:0000313" key="3">
    <source>
        <dbReference type="Proteomes" id="UP000184089"/>
    </source>
</evidence>
<reference evidence="1 4" key="3">
    <citation type="journal article" date="2019" name="Nat. Med.">
        <title>A library of human gut bacterial isolates paired with longitudinal multiomics data enables mechanistic microbiome research.</title>
        <authorList>
            <person name="Poyet M."/>
            <person name="Groussin M."/>
            <person name="Gibbons S.M."/>
            <person name="Avila-Pacheco J."/>
            <person name="Jiang X."/>
            <person name="Kearney S.M."/>
            <person name="Perrotta A.R."/>
            <person name="Berdy B."/>
            <person name="Zhao S."/>
            <person name="Lieberman T.D."/>
            <person name="Swanson P.K."/>
            <person name="Smith M."/>
            <person name="Roesemann S."/>
            <person name="Alexander J.E."/>
            <person name="Rich S.A."/>
            <person name="Livny J."/>
            <person name="Vlamakis H."/>
            <person name="Clish C."/>
            <person name="Bullock K."/>
            <person name="Deik A."/>
            <person name="Scott J."/>
            <person name="Pierce K.A."/>
            <person name="Xavier R.J."/>
            <person name="Alm E.J."/>
        </authorList>
    </citation>
    <scope>NUCLEOTIDE SEQUENCE [LARGE SCALE GENOMIC DNA]</scope>
    <source>
        <strain evidence="1 4">BIOML-A2</strain>
    </source>
</reference>
<evidence type="ECO:0000313" key="1">
    <source>
        <dbReference type="EMBL" id="MZL70278.1"/>
    </source>
</evidence>
<reference evidence="2" key="1">
    <citation type="submission" date="2016-11" db="EMBL/GenBank/DDBJ databases">
        <authorList>
            <person name="Varghese N."/>
            <person name="Submissions S."/>
        </authorList>
    </citation>
    <scope>NUCLEOTIDE SEQUENCE</scope>
    <source>
        <strain evidence="2">DSM 4029</strain>
    </source>
</reference>
<dbReference type="RefSeq" id="WP_021659781.1">
    <property type="nucleotide sequence ID" value="NZ_FQVY01000002.1"/>
</dbReference>
<proteinExistence type="predicted"/>
<accession>A0AAQ1ME14</accession>
<organism evidence="2 3">
    <name type="scientific">Bittarella massiliensis</name>
    <name type="common">ex Durand et al. 2017</name>
    <dbReference type="NCBI Taxonomy" id="1720313"/>
    <lineage>
        <taxon>Bacteria</taxon>
        <taxon>Bacillati</taxon>
        <taxon>Bacillota</taxon>
        <taxon>Clostridia</taxon>
        <taxon>Eubacteriales</taxon>
        <taxon>Oscillospiraceae</taxon>
        <taxon>Bittarella (ex Durand et al. 2017)</taxon>
    </lineage>
</organism>
<dbReference type="EMBL" id="WWVX01000008">
    <property type="protein sequence ID" value="MZL70278.1"/>
    <property type="molecule type" value="Genomic_DNA"/>
</dbReference>
<reference evidence="3" key="2">
    <citation type="submission" date="2016-11" db="EMBL/GenBank/DDBJ databases">
        <authorList>
            <person name="Jaros S."/>
            <person name="Januszkiewicz K."/>
            <person name="Wedrychowicz H."/>
        </authorList>
    </citation>
    <scope>NUCLEOTIDE SEQUENCE [LARGE SCALE GENOMIC DNA]</scope>
    <source>
        <strain evidence="3">DSM 4029</strain>
    </source>
</reference>
<dbReference type="EMBL" id="FQVY01000002">
    <property type="protein sequence ID" value="SHG17374.1"/>
    <property type="molecule type" value="Genomic_DNA"/>
</dbReference>
<dbReference type="AlphaFoldDB" id="A0AAQ1ME14"/>
<keyword evidence="4" id="KW-1185">Reference proteome</keyword>
<protein>
    <submittedName>
        <fullName evidence="2">Uncharacterized protein</fullName>
    </submittedName>
</protein>
<dbReference type="Proteomes" id="UP000184089">
    <property type="component" value="Unassembled WGS sequence"/>
</dbReference>
<name>A0AAQ1ME14_9FIRM</name>
<dbReference type="Proteomes" id="UP000474718">
    <property type="component" value="Unassembled WGS sequence"/>
</dbReference>
<evidence type="ECO:0000313" key="2">
    <source>
        <dbReference type="EMBL" id="SHG17374.1"/>
    </source>
</evidence>
<evidence type="ECO:0000313" key="4">
    <source>
        <dbReference type="Proteomes" id="UP000474718"/>
    </source>
</evidence>
<comment type="caution">
    <text evidence="2">The sequence shown here is derived from an EMBL/GenBank/DDBJ whole genome shotgun (WGS) entry which is preliminary data.</text>
</comment>
<gene>
    <name evidence="1" type="ORF">GT747_10990</name>
    <name evidence="2" type="ORF">SAMN05444424_1743</name>
</gene>
<sequence>MYADKLHMNPGHENSRRPQDIESLHIVGSGWDGYYLVEYVCNFLLQQPESIQLDFYPFEDLQPAIEPYGRRYVVSSPDPQVGDMLFYLAKS</sequence>